<evidence type="ECO:0000256" key="1">
    <source>
        <dbReference type="ARBA" id="ARBA00005495"/>
    </source>
</evidence>
<evidence type="ECO:0000313" key="6">
    <source>
        <dbReference type="EMBL" id="GLQ35698.1"/>
    </source>
</evidence>
<dbReference type="Gene3D" id="3.90.1590.10">
    <property type="entry name" value="glutathione-dependent formaldehyde- activating enzyme (gfa)"/>
    <property type="match status" value="1"/>
</dbReference>
<proteinExistence type="inferred from homology"/>
<reference evidence="7" key="1">
    <citation type="journal article" date="2019" name="Int. J. Syst. Evol. Microbiol.">
        <title>The Global Catalogue of Microorganisms (GCM) 10K type strain sequencing project: providing services to taxonomists for standard genome sequencing and annotation.</title>
        <authorList>
            <consortium name="The Broad Institute Genomics Platform"/>
            <consortium name="The Broad Institute Genome Sequencing Center for Infectious Disease"/>
            <person name="Wu L."/>
            <person name="Ma J."/>
        </authorList>
    </citation>
    <scope>NUCLEOTIDE SEQUENCE [LARGE SCALE GENOMIC DNA]</scope>
    <source>
        <strain evidence="7">NBRC 110140</strain>
    </source>
</reference>
<evidence type="ECO:0000259" key="5">
    <source>
        <dbReference type="PROSITE" id="PS51891"/>
    </source>
</evidence>
<name>A0ABQ5VX81_9RHOB</name>
<dbReference type="PROSITE" id="PS51891">
    <property type="entry name" value="CENP_V_GFA"/>
    <property type="match status" value="1"/>
</dbReference>
<evidence type="ECO:0000256" key="2">
    <source>
        <dbReference type="ARBA" id="ARBA00022723"/>
    </source>
</evidence>
<keyword evidence="7" id="KW-1185">Reference proteome</keyword>
<accession>A0ABQ5VX81</accession>
<keyword evidence="2" id="KW-0479">Metal-binding</keyword>
<comment type="similarity">
    <text evidence="1">Belongs to the Gfa family.</text>
</comment>
<evidence type="ECO:0000256" key="3">
    <source>
        <dbReference type="ARBA" id="ARBA00022833"/>
    </source>
</evidence>
<dbReference type="PANTHER" id="PTHR33337">
    <property type="entry name" value="GFA DOMAIN-CONTAINING PROTEIN"/>
    <property type="match status" value="1"/>
</dbReference>
<dbReference type="Proteomes" id="UP001156694">
    <property type="component" value="Unassembled WGS sequence"/>
</dbReference>
<gene>
    <name evidence="6" type="ORF">GCM10007939_19810</name>
</gene>
<dbReference type="PANTHER" id="PTHR33337:SF40">
    <property type="entry name" value="CENP-V_GFA DOMAIN-CONTAINING PROTEIN-RELATED"/>
    <property type="match status" value="1"/>
</dbReference>
<evidence type="ECO:0000256" key="4">
    <source>
        <dbReference type="ARBA" id="ARBA00023239"/>
    </source>
</evidence>
<sequence length="128" mass="13921">MPEVHTGSCECGAVKYQLRGRLQPVVACHCTQCRKTSGHFWAGTLVRTDALSITEDRGLAWYQSSAHAQRGFCQRCGASLFWQAAGEGTTSVGAGTLDGDSGLHTSKHIFVDDKGDYYDILHGNQTRD</sequence>
<comment type="caution">
    <text evidence="6">The sequence shown here is derived from an EMBL/GenBank/DDBJ whole genome shotgun (WGS) entry which is preliminary data.</text>
</comment>
<keyword evidence="3" id="KW-0862">Zinc</keyword>
<dbReference type="EMBL" id="BSNN01000004">
    <property type="protein sequence ID" value="GLQ35698.1"/>
    <property type="molecule type" value="Genomic_DNA"/>
</dbReference>
<dbReference type="InterPro" id="IPR006913">
    <property type="entry name" value="CENP-V/GFA"/>
</dbReference>
<evidence type="ECO:0000313" key="7">
    <source>
        <dbReference type="Proteomes" id="UP001156694"/>
    </source>
</evidence>
<dbReference type="SUPFAM" id="SSF51316">
    <property type="entry name" value="Mss4-like"/>
    <property type="match status" value="1"/>
</dbReference>
<organism evidence="6 7">
    <name type="scientific">Amylibacter marinus</name>
    <dbReference type="NCBI Taxonomy" id="1475483"/>
    <lineage>
        <taxon>Bacteria</taxon>
        <taxon>Pseudomonadati</taxon>
        <taxon>Pseudomonadota</taxon>
        <taxon>Alphaproteobacteria</taxon>
        <taxon>Rhodobacterales</taxon>
        <taxon>Paracoccaceae</taxon>
        <taxon>Amylibacter</taxon>
    </lineage>
</organism>
<dbReference type="InterPro" id="IPR011057">
    <property type="entry name" value="Mss4-like_sf"/>
</dbReference>
<dbReference type="Pfam" id="PF04828">
    <property type="entry name" value="GFA"/>
    <property type="match status" value="1"/>
</dbReference>
<feature type="domain" description="CENP-V/GFA" evidence="5">
    <location>
        <begin position="5"/>
        <end position="119"/>
    </location>
</feature>
<protein>
    <submittedName>
        <fullName evidence="6">Aldehyde-activating protein</fullName>
    </submittedName>
</protein>
<keyword evidence="4" id="KW-0456">Lyase</keyword>
<dbReference type="RefSeq" id="WP_284378477.1">
    <property type="nucleotide sequence ID" value="NZ_BSNN01000004.1"/>
</dbReference>